<organism evidence="2 3">
    <name type="scientific">Phialophora macrospora</name>
    <dbReference type="NCBI Taxonomy" id="1851006"/>
    <lineage>
        <taxon>Eukaryota</taxon>
        <taxon>Fungi</taxon>
        <taxon>Dikarya</taxon>
        <taxon>Ascomycota</taxon>
        <taxon>Pezizomycotina</taxon>
        <taxon>Eurotiomycetes</taxon>
        <taxon>Chaetothyriomycetidae</taxon>
        <taxon>Chaetothyriales</taxon>
        <taxon>Herpotrichiellaceae</taxon>
        <taxon>Phialophora</taxon>
    </lineage>
</organism>
<feature type="region of interest" description="Disordered" evidence="1">
    <location>
        <begin position="81"/>
        <end position="200"/>
    </location>
</feature>
<evidence type="ECO:0000313" key="3">
    <source>
        <dbReference type="Proteomes" id="UP000054266"/>
    </source>
</evidence>
<protein>
    <submittedName>
        <fullName evidence="2">Uncharacterized protein</fullName>
    </submittedName>
</protein>
<dbReference type="Proteomes" id="UP000054266">
    <property type="component" value="Unassembled WGS sequence"/>
</dbReference>
<evidence type="ECO:0000256" key="1">
    <source>
        <dbReference type="SAM" id="MobiDB-lite"/>
    </source>
</evidence>
<dbReference type="EMBL" id="KN846957">
    <property type="protein sequence ID" value="KIW71486.1"/>
    <property type="molecule type" value="Genomic_DNA"/>
</dbReference>
<accession>A0A0D2D224</accession>
<evidence type="ECO:0000313" key="2">
    <source>
        <dbReference type="EMBL" id="KIW71486.1"/>
    </source>
</evidence>
<feature type="compositionally biased region" description="Basic and acidic residues" evidence="1">
    <location>
        <begin position="191"/>
        <end position="200"/>
    </location>
</feature>
<keyword evidence="3" id="KW-1185">Reference proteome</keyword>
<gene>
    <name evidence="2" type="ORF">PV04_03644</name>
</gene>
<feature type="compositionally biased region" description="Low complexity" evidence="1">
    <location>
        <begin position="173"/>
        <end position="186"/>
    </location>
</feature>
<feature type="compositionally biased region" description="Pro residues" evidence="1">
    <location>
        <begin position="286"/>
        <end position="295"/>
    </location>
</feature>
<feature type="region of interest" description="Disordered" evidence="1">
    <location>
        <begin position="1"/>
        <end position="26"/>
    </location>
</feature>
<feature type="compositionally biased region" description="Polar residues" evidence="1">
    <location>
        <begin position="1"/>
        <end position="13"/>
    </location>
</feature>
<dbReference type="HOGENOM" id="CLU_783106_0_0_1"/>
<feature type="compositionally biased region" description="Polar residues" evidence="1">
    <location>
        <begin position="130"/>
        <end position="143"/>
    </location>
</feature>
<reference evidence="2 3" key="1">
    <citation type="submission" date="2015-01" db="EMBL/GenBank/DDBJ databases">
        <title>The Genome Sequence of Capronia semiimmersa CBS27337.</title>
        <authorList>
            <consortium name="The Broad Institute Genomics Platform"/>
            <person name="Cuomo C."/>
            <person name="de Hoog S."/>
            <person name="Gorbushina A."/>
            <person name="Stielow B."/>
            <person name="Teixiera M."/>
            <person name="Abouelleil A."/>
            <person name="Chapman S.B."/>
            <person name="Priest M."/>
            <person name="Young S.K."/>
            <person name="Wortman J."/>
            <person name="Nusbaum C."/>
            <person name="Birren B."/>
        </authorList>
    </citation>
    <scope>NUCLEOTIDE SEQUENCE [LARGE SCALE GENOMIC DNA]</scope>
    <source>
        <strain evidence="2 3">CBS 27337</strain>
    </source>
</reference>
<proteinExistence type="predicted"/>
<feature type="compositionally biased region" description="Polar residues" evidence="1">
    <location>
        <begin position="98"/>
        <end position="109"/>
    </location>
</feature>
<name>A0A0D2D224_9EURO</name>
<dbReference type="AlphaFoldDB" id="A0A0D2D224"/>
<feature type="region of interest" description="Disordered" evidence="1">
    <location>
        <begin position="213"/>
        <end position="324"/>
    </location>
</feature>
<sequence>MSNKLGLQTNPSSLIPKKYRGDDDDPHFIPNSPIISRQELSAQEEGELKRVCALVLANVPHSDDMSDDPLKYIAAQIQEGKKAVQRTNAKQERKPDPVQNSETVASVTHQFLDVQGDSATPSEASHRDTINATDYSTPLTSAGITPGETARRFSDAARKSITGVKKPGSNLRNDSNNMTNSRTTSTGVRSLEAHKHSAEAEALKKTLRLITDGLSRPQSGSTKSMEHSRPVRFSAPDLNKSLPPPPPESPPLEDQKQPHISRLMKSIRKKKSMTAEGRSFSTSSTPPMPAMPPIEAPKTPYPYDSTNQMAAQEPPKKKFRIPSLFYRRQRPAGVLVT</sequence>
<feature type="compositionally biased region" description="Basic and acidic residues" evidence="1">
    <location>
        <begin position="149"/>
        <end position="158"/>
    </location>
</feature>